<dbReference type="Gene3D" id="3.30.2350.10">
    <property type="entry name" value="Pseudouridine synthase"/>
    <property type="match status" value="1"/>
</dbReference>
<evidence type="ECO:0000256" key="3">
    <source>
        <dbReference type="RuleBase" id="RU362028"/>
    </source>
</evidence>
<name>A0ABV3Q6Y8_9BACL</name>
<dbReference type="InterPro" id="IPR050188">
    <property type="entry name" value="RluA_PseudoU_synthase"/>
</dbReference>
<organism evidence="5 6">
    <name type="scientific">Jeotgalibacillus marinus</name>
    <dbReference type="NCBI Taxonomy" id="86667"/>
    <lineage>
        <taxon>Bacteria</taxon>
        <taxon>Bacillati</taxon>
        <taxon>Bacillota</taxon>
        <taxon>Bacilli</taxon>
        <taxon>Bacillales</taxon>
        <taxon>Caryophanaceae</taxon>
        <taxon>Jeotgalibacillus</taxon>
    </lineage>
</organism>
<gene>
    <name evidence="5" type="ORF">AB1471_15085</name>
</gene>
<keyword evidence="3 5" id="KW-0413">Isomerase</keyword>
<comment type="similarity">
    <text evidence="2 3">Belongs to the pseudouridine synthase RluA family.</text>
</comment>
<dbReference type="GO" id="GO:0016853">
    <property type="term" value="F:isomerase activity"/>
    <property type="evidence" value="ECO:0007669"/>
    <property type="project" value="UniProtKB-KW"/>
</dbReference>
<proteinExistence type="inferred from homology"/>
<dbReference type="InterPro" id="IPR006145">
    <property type="entry name" value="PsdUridine_synth_RsuA/RluA"/>
</dbReference>
<comment type="function">
    <text evidence="3">Responsible for synthesis of pseudouridine from uracil.</text>
</comment>
<evidence type="ECO:0000256" key="2">
    <source>
        <dbReference type="ARBA" id="ARBA00010876"/>
    </source>
</evidence>
<sequence length="295" mass="33629">MKPHTFTINIPHDLVGITIEEALKTYWGFSKKTIHQWRMDKAIDLNGELTQWKVELASFDRLSIRLSEEAQTYPATDLAILPLYEDDHLLIVNKPAGMDTHPNSPANTNTLANGVVHYLMSKGHNGYAQPIHRLDRDTTGAILFAKHSAVKPLLDRLLEQRLIKRTYWALVEGEMKKNSGTIKDPIGNDRHHNTRKRISPNGQHAITHFKKINFKEDLHVTWLELKLDTGRTHQIRVHLSYLGHPLAGDELYGGKKSPDFMAQALHAVRLSFKHPLTSEIIDVKAPELHVPPRFN</sequence>
<dbReference type="InterPro" id="IPR020103">
    <property type="entry name" value="PsdUridine_synth_cat_dom_sf"/>
</dbReference>
<dbReference type="Pfam" id="PF00849">
    <property type="entry name" value="PseudoU_synth_2"/>
    <property type="match status" value="1"/>
</dbReference>
<evidence type="ECO:0000259" key="4">
    <source>
        <dbReference type="Pfam" id="PF00849"/>
    </source>
</evidence>
<dbReference type="InterPro" id="IPR006225">
    <property type="entry name" value="PsdUridine_synth_RluC/D"/>
</dbReference>
<accession>A0ABV3Q6Y8</accession>
<evidence type="ECO:0000313" key="5">
    <source>
        <dbReference type="EMBL" id="MEW9503107.1"/>
    </source>
</evidence>
<dbReference type="Proteomes" id="UP001556040">
    <property type="component" value="Unassembled WGS sequence"/>
</dbReference>
<dbReference type="CDD" id="cd02869">
    <property type="entry name" value="PseudoU_synth_RluA_like"/>
    <property type="match status" value="1"/>
</dbReference>
<feature type="domain" description="Pseudouridine synthase RsuA/RluA-like" evidence="4">
    <location>
        <begin position="88"/>
        <end position="240"/>
    </location>
</feature>
<protein>
    <recommendedName>
        <fullName evidence="3">Pseudouridine synthase</fullName>
        <ecNumber evidence="3">5.4.99.-</ecNumber>
    </recommendedName>
</protein>
<comment type="catalytic activity">
    <reaction evidence="1 3">
        <text>a uridine in RNA = a pseudouridine in RNA</text>
        <dbReference type="Rhea" id="RHEA:48348"/>
        <dbReference type="Rhea" id="RHEA-COMP:12068"/>
        <dbReference type="Rhea" id="RHEA-COMP:12069"/>
        <dbReference type="ChEBI" id="CHEBI:65314"/>
        <dbReference type="ChEBI" id="CHEBI:65315"/>
    </reaction>
</comment>
<keyword evidence="6" id="KW-1185">Reference proteome</keyword>
<dbReference type="EMBL" id="JBFMIA010000023">
    <property type="protein sequence ID" value="MEW9503107.1"/>
    <property type="molecule type" value="Genomic_DNA"/>
</dbReference>
<evidence type="ECO:0000256" key="1">
    <source>
        <dbReference type="ARBA" id="ARBA00000073"/>
    </source>
</evidence>
<dbReference type="NCBIfam" id="TIGR00005">
    <property type="entry name" value="rluA_subfam"/>
    <property type="match status" value="1"/>
</dbReference>
<dbReference type="InterPro" id="IPR006224">
    <property type="entry name" value="PsdUridine_synth_RluA-like_CS"/>
</dbReference>
<dbReference type="SUPFAM" id="SSF55120">
    <property type="entry name" value="Pseudouridine synthase"/>
    <property type="match status" value="1"/>
</dbReference>
<dbReference type="EC" id="5.4.99.-" evidence="3"/>
<reference evidence="5 6" key="1">
    <citation type="journal article" date="1979" name="Int. J. Syst. Evol. Microbiol.">
        <title>Bacillus globisporus subsp. marinus subsp. nov.</title>
        <authorList>
            <person name="Liu H."/>
        </authorList>
    </citation>
    <scope>NUCLEOTIDE SEQUENCE [LARGE SCALE GENOMIC DNA]</scope>
    <source>
        <strain evidence="5 6">DSM 1297</strain>
    </source>
</reference>
<evidence type="ECO:0000313" key="6">
    <source>
        <dbReference type="Proteomes" id="UP001556040"/>
    </source>
</evidence>
<dbReference type="PANTHER" id="PTHR21600">
    <property type="entry name" value="MITOCHONDRIAL RNA PSEUDOURIDINE SYNTHASE"/>
    <property type="match status" value="1"/>
</dbReference>
<comment type="caution">
    <text evidence="5">The sequence shown here is derived from an EMBL/GenBank/DDBJ whole genome shotgun (WGS) entry which is preliminary data.</text>
</comment>
<dbReference type="PANTHER" id="PTHR21600:SF71">
    <property type="entry name" value="PSEUDOURIDINE SYNTHASE"/>
    <property type="match status" value="1"/>
</dbReference>
<dbReference type="RefSeq" id="WP_367780596.1">
    <property type="nucleotide sequence ID" value="NZ_JBFMIA010000023.1"/>
</dbReference>
<dbReference type="PROSITE" id="PS01129">
    <property type="entry name" value="PSI_RLU"/>
    <property type="match status" value="1"/>
</dbReference>